<dbReference type="RefSeq" id="WP_267782221.1">
    <property type="nucleotide sequence ID" value="NZ_CP113089.1"/>
</dbReference>
<name>A0A9E8S9D8_9MICO</name>
<feature type="transmembrane region" description="Helical" evidence="1">
    <location>
        <begin position="88"/>
        <end position="111"/>
    </location>
</feature>
<sequence length="162" mass="17034">MKADTSRSWLYEPVLAAAIGLAALAAWVIAYSLQLRASGLEPSSASAPDTSWQESLLGASWLLLVLVWVVVAALLNRLVGAATAPRRMAVSFAAAVVVIAPFLALTVLGLAESDGWRGIGVVLLLFQLSVPALAVGLHLLALPLASRWDRQRRSTGLRSPAA</sequence>
<accession>A0A9E8S9D8</accession>
<reference evidence="2" key="1">
    <citation type="submission" date="2022-11" db="EMBL/GenBank/DDBJ databases">
        <title>Description of Microcella daejonensis nov. sp, isolated from riverside soil.</title>
        <authorList>
            <person name="Molina K.M."/>
            <person name="Kim S.B."/>
        </authorList>
    </citation>
    <scope>NUCLEOTIDE SEQUENCE</scope>
    <source>
        <strain evidence="2">MMS21-STM12</strain>
    </source>
</reference>
<gene>
    <name evidence="2" type="ORF">OVN18_04385</name>
</gene>
<dbReference type="KEGG" id="mdb:OVN18_04385"/>
<protein>
    <submittedName>
        <fullName evidence="2">Uncharacterized protein</fullName>
    </submittedName>
</protein>
<dbReference type="EMBL" id="CP113089">
    <property type="protein sequence ID" value="WAB82253.1"/>
    <property type="molecule type" value="Genomic_DNA"/>
</dbReference>
<keyword evidence="1" id="KW-0472">Membrane</keyword>
<evidence type="ECO:0000313" key="2">
    <source>
        <dbReference type="EMBL" id="WAB82253.1"/>
    </source>
</evidence>
<dbReference type="Proteomes" id="UP001164706">
    <property type="component" value="Chromosome"/>
</dbReference>
<keyword evidence="3" id="KW-1185">Reference proteome</keyword>
<evidence type="ECO:0000256" key="1">
    <source>
        <dbReference type="SAM" id="Phobius"/>
    </source>
</evidence>
<proteinExistence type="predicted"/>
<keyword evidence="1" id="KW-1133">Transmembrane helix</keyword>
<evidence type="ECO:0000313" key="3">
    <source>
        <dbReference type="Proteomes" id="UP001164706"/>
    </source>
</evidence>
<feature type="transmembrane region" description="Helical" evidence="1">
    <location>
        <begin position="56"/>
        <end position="76"/>
    </location>
</feature>
<organism evidence="2 3">
    <name type="scientific">Microcella daejeonensis</name>
    <dbReference type="NCBI Taxonomy" id="2994971"/>
    <lineage>
        <taxon>Bacteria</taxon>
        <taxon>Bacillati</taxon>
        <taxon>Actinomycetota</taxon>
        <taxon>Actinomycetes</taxon>
        <taxon>Micrococcales</taxon>
        <taxon>Microbacteriaceae</taxon>
        <taxon>Microcella</taxon>
    </lineage>
</organism>
<feature type="transmembrane region" description="Helical" evidence="1">
    <location>
        <begin position="123"/>
        <end position="145"/>
    </location>
</feature>
<keyword evidence="1" id="KW-0812">Transmembrane</keyword>
<dbReference type="AlphaFoldDB" id="A0A9E8S9D8"/>